<dbReference type="GeneID" id="64667031"/>
<keyword evidence="3" id="KW-1185">Reference proteome</keyword>
<accession>A0AAD4HG19</accession>
<sequence>MLSEYAKSKGGRLPTEPELRLFLDTYEVGFEGGANVGIRNWHPVPATTGLEANGGRGSNGGVWEWTSTPFDTHDGFSPTEHFPGYSVDFFDGKHHVVLGASYATIRALLGGGRLETFISTIIHTRGSVGG</sequence>
<dbReference type="RefSeq" id="XP_041220819.1">
    <property type="nucleotide sequence ID" value="XM_041372733.1"/>
</dbReference>
<dbReference type="Proteomes" id="UP001195769">
    <property type="component" value="Unassembled WGS sequence"/>
</dbReference>
<dbReference type="InterPro" id="IPR016187">
    <property type="entry name" value="CTDL_fold"/>
</dbReference>
<dbReference type="PANTHER" id="PTHR43397:SF1">
    <property type="entry name" value="ERGOTHIONEINE BIOSYNTHESIS PROTEIN 1"/>
    <property type="match status" value="1"/>
</dbReference>
<dbReference type="Pfam" id="PF03781">
    <property type="entry name" value="FGE-sulfatase"/>
    <property type="match status" value="1"/>
</dbReference>
<evidence type="ECO:0000313" key="3">
    <source>
        <dbReference type="Proteomes" id="UP001195769"/>
    </source>
</evidence>
<dbReference type="InterPro" id="IPR051128">
    <property type="entry name" value="EgtD_Methyltrsf_superfamily"/>
</dbReference>
<dbReference type="InterPro" id="IPR005532">
    <property type="entry name" value="SUMF_dom"/>
</dbReference>
<name>A0AAD4HG19_9AGAM</name>
<comment type="caution">
    <text evidence="2">The sequence shown here is derived from an EMBL/GenBank/DDBJ whole genome shotgun (WGS) entry which is preliminary data.</text>
</comment>
<proteinExistence type="predicted"/>
<protein>
    <submittedName>
        <fullName evidence="2">C-type lectin protein</fullName>
    </submittedName>
</protein>
<gene>
    <name evidence="2" type="ORF">F5891DRAFT_672891</name>
</gene>
<reference evidence="2" key="1">
    <citation type="journal article" date="2020" name="New Phytol.">
        <title>Comparative genomics reveals dynamic genome evolution in host specialist ectomycorrhizal fungi.</title>
        <authorList>
            <person name="Lofgren L.A."/>
            <person name="Nguyen N.H."/>
            <person name="Vilgalys R."/>
            <person name="Ruytinx J."/>
            <person name="Liao H.L."/>
            <person name="Branco S."/>
            <person name="Kuo A."/>
            <person name="LaButti K."/>
            <person name="Lipzen A."/>
            <person name="Andreopoulos W."/>
            <person name="Pangilinan J."/>
            <person name="Riley R."/>
            <person name="Hundley H."/>
            <person name="Na H."/>
            <person name="Barry K."/>
            <person name="Grigoriev I.V."/>
            <person name="Stajich J.E."/>
            <person name="Kennedy P.G."/>
        </authorList>
    </citation>
    <scope>NUCLEOTIDE SEQUENCE</scope>
    <source>
        <strain evidence="2">FC203</strain>
    </source>
</reference>
<evidence type="ECO:0000313" key="2">
    <source>
        <dbReference type="EMBL" id="KAG1895243.1"/>
    </source>
</evidence>
<dbReference type="EMBL" id="JABBWK010000068">
    <property type="protein sequence ID" value="KAG1895243.1"/>
    <property type="molecule type" value="Genomic_DNA"/>
</dbReference>
<feature type="domain" description="Sulfatase-modifying factor enzyme-like" evidence="1">
    <location>
        <begin position="52"/>
        <end position="104"/>
    </location>
</feature>
<evidence type="ECO:0000259" key="1">
    <source>
        <dbReference type="Pfam" id="PF03781"/>
    </source>
</evidence>
<dbReference type="PANTHER" id="PTHR43397">
    <property type="entry name" value="ERGOTHIONEINE BIOSYNTHESIS PROTEIN 1"/>
    <property type="match status" value="1"/>
</dbReference>
<dbReference type="SUPFAM" id="SSF56436">
    <property type="entry name" value="C-type lectin-like"/>
    <property type="match status" value="1"/>
</dbReference>
<organism evidence="2 3">
    <name type="scientific">Suillus fuscotomentosus</name>
    <dbReference type="NCBI Taxonomy" id="1912939"/>
    <lineage>
        <taxon>Eukaryota</taxon>
        <taxon>Fungi</taxon>
        <taxon>Dikarya</taxon>
        <taxon>Basidiomycota</taxon>
        <taxon>Agaricomycotina</taxon>
        <taxon>Agaricomycetes</taxon>
        <taxon>Agaricomycetidae</taxon>
        <taxon>Boletales</taxon>
        <taxon>Suillineae</taxon>
        <taxon>Suillaceae</taxon>
        <taxon>Suillus</taxon>
    </lineage>
</organism>
<dbReference type="AlphaFoldDB" id="A0AAD4HG19"/>